<organism evidence="1 2">
    <name type="scientific">Desulforamulus aquiferis</name>
    <dbReference type="NCBI Taxonomy" id="1397668"/>
    <lineage>
        <taxon>Bacteria</taxon>
        <taxon>Bacillati</taxon>
        <taxon>Bacillota</taxon>
        <taxon>Clostridia</taxon>
        <taxon>Eubacteriales</taxon>
        <taxon>Peptococcaceae</taxon>
        <taxon>Desulforamulus</taxon>
    </lineage>
</organism>
<dbReference type="Proteomes" id="UP001172911">
    <property type="component" value="Unassembled WGS sequence"/>
</dbReference>
<reference evidence="1" key="2">
    <citation type="submission" date="2023-03" db="EMBL/GenBank/DDBJ databases">
        <authorList>
            <person name="Zhang Z."/>
        </authorList>
    </citation>
    <scope>NUCLEOTIDE SEQUENCE</scope>
    <source>
        <strain evidence="1">DSA</strain>
    </source>
</reference>
<dbReference type="NCBIfam" id="NF046065">
    <property type="entry name" value="MtxRegRemB"/>
    <property type="match status" value="1"/>
</dbReference>
<dbReference type="RefSeq" id="WP_304542394.1">
    <property type="nucleotide sequence ID" value="NZ_JARPTC010000012.1"/>
</dbReference>
<evidence type="ECO:0000313" key="2">
    <source>
        <dbReference type="Proteomes" id="UP001172911"/>
    </source>
</evidence>
<gene>
    <name evidence="1" type="ORF">P6N53_08455</name>
</gene>
<name>A0AAW7ZCS9_9FIRM</name>
<accession>A0AAW7ZCS9</accession>
<dbReference type="Pfam" id="PF04025">
    <property type="entry name" value="RemA-like"/>
    <property type="match status" value="1"/>
</dbReference>
<dbReference type="InterPro" id="IPR007169">
    <property type="entry name" value="RemA-like"/>
</dbReference>
<comment type="caution">
    <text evidence="1">The sequence shown here is derived from an EMBL/GenBank/DDBJ whole genome shotgun (WGS) entry which is preliminary data.</text>
</comment>
<sequence length="86" mass="9725">MFLHLGGDVVVLKKDVIAILDSRTKQSVITREFIEVAKDEGFIQPISNAEKEKSFVITNKEIFISPISCTTLKKRSDNILESQEDE</sequence>
<proteinExistence type="predicted"/>
<evidence type="ECO:0000313" key="1">
    <source>
        <dbReference type="EMBL" id="MDO7787248.1"/>
    </source>
</evidence>
<reference evidence="1" key="1">
    <citation type="journal article" date="2023" name="J. Hazard. Mater.">
        <title>Anaerobic biodegradation of pyrene and benzo[a]pyrene by a new sulfate-reducing Desulforamulus aquiferis strain DSA.</title>
        <authorList>
            <person name="Zhang Z."/>
            <person name="Sun J."/>
            <person name="Gong X."/>
            <person name="Wang C."/>
            <person name="Wang H."/>
        </authorList>
    </citation>
    <scope>NUCLEOTIDE SEQUENCE</scope>
    <source>
        <strain evidence="1">DSA</strain>
    </source>
</reference>
<keyword evidence="2" id="KW-1185">Reference proteome</keyword>
<dbReference type="EMBL" id="JARPTC010000012">
    <property type="protein sequence ID" value="MDO7787248.1"/>
    <property type="molecule type" value="Genomic_DNA"/>
</dbReference>
<dbReference type="AlphaFoldDB" id="A0AAW7ZCS9"/>
<protein>
    <submittedName>
        <fullName evidence="1">DUF370 domain-containing protein</fullName>
    </submittedName>
</protein>